<reference evidence="1 2" key="2">
    <citation type="journal article" date="2022" name="Mol. Ecol. Resour.">
        <title>The genomes of chicory, endive, great burdock and yacon provide insights into Asteraceae paleo-polyploidization history and plant inulin production.</title>
        <authorList>
            <person name="Fan W."/>
            <person name="Wang S."/>
            <person name="Wang H."/>
            <person name="Wang A."/>
            <person name="Jiang F."/>
            <person name="Liu H."/>
            <person name="Zhao H."/>
            <person name="Xu D."/>
            <person name="Zhang Y."/>
        </authorList>
    </citation>
    <scope>NUCLEOTIDE SEQUENCE [LARGE SCALE GENOMIC DNA]</scope>
    <source>
        <strain evidence="2">cv. Niubang</strain>
    </source>
</reference>
<keyword evidence="2" id="KW-1185">Reference proteome</keyword>
<comment type="caution">
    <text evidence="1">The sequence shown here is derived from an EMBL/GenBank/DDBJ whole genome shotgun (WGS) entry which is preliminary data.</text>
</comment>
<proteinExistence type="predicted"/>
<name>A0ACB9FJE1_ARCLA</name>
<accession>A0ACB9FJE1</accession>
<sequence>MDNTMDDKEDFDEELEMEESGEVKNAKNEKNVKISEEHGEVSFTHAAVLKPPKVTVSIFTLSTGVRDFKVWPCLWIRKSPILLFMLGFILEVILIS</sequence>
<gene>
    <name evidence="1" type="ORF">L6452_02553</name>
</gene>
<dbReference type="EMBL" id="CM042047">
    <property type="protein sequence ID" value="KAI3771389.1"/>
    <property type="molecule type" value="Genomic_DNA"/>
</dbReference>
<reference evidence="2" key="1">
    <citation type="journal article" date="2022" name="Mol. Ecol. Resour.">
        <title>The genomes of chicory, endive, great burdock and yacon provide insights into Asteraceae palaeo-polyploidization history and plant inulin production.</title>
        <authorList>
            <person name="Fan W."/>
            <person name="Wang S."/>
            <person name="Wang H."/>
            <person name="Wang A."/>
            <person name="Jiang F."/>
            <person name="Liu H."/>
            <person name="Zhao H."/>
            <person name="Xu D."/>
            <person name="Zhang Y."/>
        </authorList>
    </citation>
    <scope>NUCLEOTIDE SEQUENCE [LARGE SCALE GENOMIC DNA]</scope>
    <source>
        <strain evidence="2">cv. Niubang</strain>
    </source>
</reference>
<organism evidence="1 2">
    <name type="scientific">Arctium lappa</name>
    <name type="common">Greater burdock</name>
    <name type="synonym">Lappa major</name>
    <dbReference type="NCBI Taxonomy" id="4217"/>
    <lineage>
        <taxon>Eukaryota</taxon>
        <taxon>Viridiplantae</taxon>
        <taxon>Streptophyta</taxon>
        <taxon>Embryophyta</taxon>
        <taxon>Tracheophyta</taxon>
        <taxon>Spermatophyta</taxon>
        <taxon>Magnoliopsida</taxon>
        <taxon>eudicotyledons</taxon>
        <taxon>Gunneridae</taxon>
        <taxon>Pentapetalae</taxon>
        <taxon>asterids</taxon>
        <taxon>campanulids</taxon>
        <taxon>Asterales</taxon>
        <taxon>Asteraceae</taxon>
        <taxon>Carduoideae</taxon>
        <taxon>Cardueae</taxon>
        <taxon>Arctiinae</taxon>
        <taxon>Arctium</taxon>
    </lineage>
</organism>
<evidence type="ECO:0000313" key="2">
    <source>
        <dbReference type="Proteomes" id="UP001055879"/>
    </source>
</evidence>
<protein>
    <submittedName>
        <fullName evidence="1">Uncharacterized protein</fullName>
    </submittedName>
</protein>
<evidence type="ECO:0000313" key="1">
    <source>
        <dbReference type="EMBL" id="KAI3771389.1"/>
    </source>
</evidence>
<dbReference type="Proteomes" id="UP001055879">
    <property type="component" value="Linkage Group LG01"/>
</dbReference>